<dbReference type="EMBL" id="JAGIOL010000001">
    <property type="protein sequence ID" value="MBP2436597.1"/>
    <property type="molecule type" value="Genomic_DNA"/>
</dbReference>
<sequence length="112" mass="10824">MFGDDLAGVRVTGGDVPVVDEHEHGGAGVGFADAQVAELAGVADGDFPVLVDLVGAGAPFGAGRGGFRECCVGLFGCAAADGSVRALGVVPGLESGEQGLQVGDRGGQRAGA</sequence>
<keyword evidence="2" id="KW-1185">Reference proteome</keyword>
<protein>
    <submittedName>
        <fullName evidence="1">Uncharacterized protein</fullName>
    </submittedName>
</protein>
<proteinExistence type="predicted"/>
<reference evidence="1 2" key="1">
    <citation type="submission" date="2021-03" db="EMBL/GenBank/DDBJ databases">
        <title>Sequencing the genomes of 1000 actinobacteria strains.</title>
        <authorList>
            <person name="Klenk H.-P."/>
        </authorList>
    </citation>
    <scope>NUCLEOTIDE SEQUENCE [LARGE SCALE GENOMIC DNA]</scope>
    <source>
        <strain evidence="1 2">DSM 24221</strain>
    </source>
</reference>
<evidence type="ECO:0000313" key="2">
    <source>
        <dbReference type="Proteomes" id="UP001519362"/>
    </source>
</evidence>
<comment type="caution">
    <text evidence="1">The sequence shown here is derived from an EMBL/GenBank/DDBJ whole genome shotgun (WGS) entry which is preliminary data.</text>
</comment>
<organism evidence="1 2">
    <name type="scientific">Microbacterium amylolyticum</name>
    <dbReference type="NCBI Taxonomy" id="936337"/>
    <lineage>
        <taxon>Bacteria</taxon>
        <taxon>Bacillati</taxon>
        <taxon>Actinomycetota</taxon>
        <taxon>Actinomycetes</taxon>
        <taxon>Micrococcales</taxon>
        <taxon>Microbacteriaceae</taxon>
        <taxon>Microbacterium</taxon>
    </lineage>
</organism>
<dbReference type="Proteomes" id="UP001519362">
    <property type="component" value="Unassembled WGS sequence"/>
</dbReference>
<gene>
    <name evidence="1" type="ORF">JOF34_001183</name>
</gene>
<evidence type="ECO:0000313" key="1">
    <source>
        <dbReference type="EMBL" id="MBP2436597.1"/>
    </source>
</evidence>
<accession>A0ABS4ZH47</accession>
<name>A0ABS4ZH47_9MICO</name>